<feature type="domain" description="D-isomer specific 2-hydroxyacid dehydrogenase NAD-binding" evidence="2">
    <location>
        <begin position="124"/>
        <end position="274"/>
    </location>
</feature>
<protein>
    <recommendedName>
        <fullName evidence="2">D-isomer specific 2-hydroxyacid dehydrogenase NAD-binding domain-containing protein</fullName>
    </recommendedName>
</protein>
<reference evidence="3 4" key="1">
    <citation type="submission" date="2018-03" db="EMBL/GenBank/DDBJ databases">
        <authorList>
            <person name="Guldener U."/>
        </authorList>
    </citation>
    <scope>NUCLEOTIDE SEQUENCE [LARGE SCALE GENOMIC DNA]</scope>
    <source>
        <strain evidence="3 4">NBRC100155</strain>
    </source>
</reference>
<dbReference type="PANTHER" id="PTHR10996">
    <property type="entry name" value="2-HYDROXYACID DEHYDROGENASE-RELATED"/>
    <property type="match status" value="1"/>
</dbReference>
<dbReference type="SUPFAM" id="SSF51735">
    <property type="entry name" value="NAD(P)-binding Rossmann-fold domains"/>
    <property type="match status" value="1"/>
</dbReference>
<sequence>MLNVTFQPAEASRCCLDIPILLSTLPSLVTASIDIQASVTPETTALFWLPNLAQGNTSSELRSILLNQGKSISFIQLPMTGVDDFIPLMKEGCYAKPVAEHALSQILCLSRGLHLHPPPTSSHCDTLFNKSILIIGNGSISHNLRTLLIPFNCSITVLGSTSTPDDLKKSLKAAQLIVLACPLTQKTHNMFNEQMLKWIRTNAMLINVARGEIVQTDALLDALQHERLKCAALDVITYNSPSSCPSNTDDEDRQRSLVQQLVKQGKLLLTPHSAIPSHLIPQLLGQRIRQNLARLVDGQDEFVGLVDAEKGY</sequence>
<gene>
    <name evidence="3" type="ORF">UTRI_06582</name>
</gene>
<dbReference type="InterPro" id="IPR050223">
    <property type="entry name" value="D-isomer_2-hydroxyacid_DH"/>
</dbReference>
<name>A0A5C3ELX9_9BASI</name>
<accession>A0A5C3ELX9</accession>
<evidence type="ECO:0000313" key="4">
    <source>
        <dbReference type="Proteomes" id="UP000324022"/>
    </source>
</evidence>
<dbReference type="GO" id="GO:0016618">
    <property type="term" value="F:hydroxypyruvate reductase [NAD(P)H] activity"/>
    <property type="evidence" value="ECO:0007669"/>
    <property type="project" value="TreeGrafter"/>
</dbReference>
<evidence type="ECO:0000313" key="3">
    <source>
        <dbReference type="EMBL" id="SPO31452.1"/>
    </source>
</evidence>
<keyword evidence="4" id="KW-1185">Reference proteome</keyword>
<evidence type="ECO:0000259" key="2">
    <source>
        <dbReference type="Pfam" id="PF02826"/>
    </source>
</evidence>
<dbReference type="Pfam" id="PF02826">
    <property type="entry name" value="2-Hacid_dh_C"/>
    <property type="match status" value="1"/>
</dbReference>
<dbReference type="Gene3D" id="3.40.50.720">
    <property type="entry name" value="NAD(P)-binding Rossmann-like Domain"/>
    <property type="match status" value="2"/>
</dbReference>
<dbReference type="Proteomes" id="UP000324022">
    <property type="component" value="Unassembled WGS sequence"/>
</dbReference>
<evidence type="ECO:0000256" key="1">
    <source>
        <dbReference type="ARBA" id="ARBA00023002"/>
    </source>
</evidence>
<dbReference type="OrthoDB" id="298012at2759"/>
<dbReference type="GO" id="GO:0005829">
    <property type="term" value="C:cytosol"/>
    <property type="evidence" value="ECO:0007669"/>
    <property type="project" value="TreeGrafter"/>
</dbReference>
<dbReference type="InterPro" id="IPR006140">
    <property type="entry name" value="D-isomer_DH_NAD-bd"/>
</dbReference>
<dbReference type="AlphaFoldDB" id="A0A5C3ELX9"/>
<dbReference type="GO" id="GO:0030267">
    <property type="term" value="F:glyoxylate reductase (NADPH) activity"/>
    <property type="evidence" value="ECO:0007669"/>
    <property type="project" value="TreeGrafter"/>
</dbReference>
<dbReference type="InterPro" id="IPR036291">
    <property type="entry name" value="NAD(P)-bd_dom_sf"/>
</dbReference>
<keyword evidence="1" id="KW-0560">Oxidoreductase</keyword>
<dbReference type="GO" id="GO:0051287">
    <property type="term" value="F:NAD binding"/>
    <property type="evidence" value="ECO:0007669"/>
    <property type="project" value="InterPro"/>
</dbReference>
<organism evidence="3 4">
    <name type="scientific">Ustilago trichophora</name>
    <dbReference type="NCBI Taxonomy" id="86804"/>
    <lineage>
        <taxon>Eukaryota</taxon>
        <taxon>Fungi</taxon>
        <taxon>Dikarya</taxon>
        <taxon>Basidiomycota</taxon>
        <taxon>Ustilaginomycotina</taxon>
        <taxon>Ustilaginomycetes</taxon>
        <taxon>Ustilaginales</taxon>
        <taxon>Ustilaginaceae</taxon>
        <taxon>Ustilago</taxon>
    </lineage>
</organism>
<dbReference type="PANTHER" id="PTHR10996:SF277">
    <property type="entry name" value="GLYOXYLATE REDUCTASE_HYDROXYPYRUVATE REDUCTASE"/>
    <property type="match status" value="1"/>
</dbReference>
<dbReference type="EMBL" id="OOIN01000038">
    <property type="protein sequence ID" value="SPO31452.1"/>
    <property type="molecule type" value="Genomic_DNA"/>
</dbReference>
<proteinExistence type="predicted"/>